<gene>
    <name evidence="1" type="ORF">S01H1_33556</name>
</gene>
<sequence>QAVRLQTQYRQEYLGNLVTADVIFGVIENRDSSGVLIMSAS</sequence>
<dbReference type="EMBL" id="BARS01020840">
    <property type="protein sequence ID" value="GAG11919.1"/>
    <property type="molecule type" value="Genomic_DNA"/>
</dbReference>
<proteinExistence type="predicted"/>
<comment type="caution">
    <text evidence="1">The sequence shown here is derived from an EMBL/GenBank/DDBJ whole genome shotgun (WGS) entry which is preliminary data.</text>
</comment>
<accession>X0V1E4</accession>
<name>X0V1E4_9ZZZZ</name>
<feature type="non-terminal residue" evidence="1">
    <location>
        <position position="1"/>
    </location>
</feature>
<organism evidence="1">
    <name type="scientific">marine sediment metagenome</name>
    <dbReference type="NCBI Taxonomy" id="412755"/>
    <lineage>
        <taxon>unclassified sequences</taxon>
        <taxon>metagenomes</taxon>
        <taxon>ecological metagenomes</taxon>
    </lineage>
</organism>
<protein>
    <submittedName>
        <fullName evidence="1">Uncharacterized protein</fullName>
    </submittedName>
</protein>
<reference evidence="1" key="1">
    <citation type="journal article" date="2014" name="Front. Microbiol.">
        <title>High frequency of phylogenetically diverse reductive dehalogenase-homologous genes in deep subseafloor sedimentary metagenomes.</title>
        <authorList>
            <person name="Kawai M."/>
            <person name="Futagami T."/>
            <person name="Toyoda A."/>
            <person name="Takaki Y."/>
            <person name="Nishi S."/>
            <person name="Hori S."/>
            <person name="Arai W."/>
            <person name="Tsubouchi T."/>
            <person name="Morono Y."/>
            <person name="Uchiyama I."/>
            <person name="Ito T."/>
            <person name="Fujiyama A."/>
            <person name="Inagaki F."/>
            <person name="Takami H."/>
        </authorList>
    </citation>
    <scope>NUCLEOTIDE SEQUENCE</scope>
    <source>
        <strain evidence="1">Expedition CK06-06</strain>
    </source>
</reference>
<dbReference type="AlphaFoldDB" id="X0V1E4"/>
<evidence type="ECO:0000313" key="1">
    <source>
        <dbReference type="EMBL" id="GAG11919.1"/>
    </source>
</evidence>